<comment type="caution">
    <text evidence="8">The sequence shown here is derived from an EMBL/GenBank/DDBJ whole genome shotgun (WGS) entry which is preliminary data.</text>
</comment>
<keyword evidence="1" id="KW-0808">Transferase</keyword>
<protein>
    <recommendedName>
        <fullName evidence="7">Reverse transcriptase RNase H-like domain-containing protein</fullName>
    </recommendedName>
</protein>
<accession>A0AAV1L9R6</accession>
<dbReference type="Gene3D" id="3.10.20.370">
    <property type="match status" value="1"/>
</dbReference>
<keyword evidence="4" id="KW-0255">Endonuclease</keyword>
<reference evidence="8 9" key="1">
    <citation type="submission" date="2023-11" db="EMBL/GenBank/DDBJ databases">
        <authorList>
            <person name="Hedman E."/>
            <person name="Englund M."/>
            <person name="Stromberg M."/>
            <person name="Nyberg Akerstrom W."/>
            <person name="Nylinder S."/>
            <person name="Jareborg N."/>
            <person name="Kallberg Y."/>
            <person name="Kronander E."/>
        </authorList>
    </citation>
    <scope>NUCLEOTIDE SEQUENCE [LARGE SCALE GENOMIC DNA]</scope>
</reference>
<dbReference type="GO" id="GO:0003964">
    <property type="term" value="F:RNA-directed DNA polymerase activity"/>
    <property type="evidence" value="ECO:0007669"/>
    <property type="project" value="UniProtKB-KW"/>
</dbReference>
<dbReference type="InterPro" id="IPR041373">
    <property type="entry name" value="RT_RNaseH"/>
</dbReference>
<keyword evidence="3" id="KW-0540">Nuclease</keyword>
<dbReference type="GO" id="GO:0016787">
    <property type="term" value="F:hydrolase activity"/>
    <property type="evidence" value="ECO:0007669"/>
    <property type="project" value="UniProtKB-KW"/>
</dbReference>
<name>A0AAV1L9R6_9NEOP</name>
<organism evidence="8 9">
    <name type="scientific">Parnassius mnemosyne</name>
    <name type="common">clouded apollo</name>
    <dbReference type="NCBI Taxonomy" id="213953"/>
    <lineage>
        <taxon>Eukaryota</taxon>
        <taxon>Metazoa</taxon>
        <taxon>Ecdysozoa</taxon>
        <taxon>Arthropoda</taxon>
        <taxon>Hexapoda</taxon>
        <taxon>Insecta</taxon>
        <taxon>Pterygota</taxon>
        <taxon>Neoptera</taxon>
        <taxon>Endopterygota</taxon>
        <taxon>Lepidoptera</taxon>
        <taxon>Glossata</taxon>
        <taxon>Ditrysia</taxon>
        <taxon>Papilionoidea</taxon>
        <taxon>Papilionidae</taxon>
        <taxon>Parnassiinae</taxon>
        <taxon>Parnassini</taxon>
        <taxon>Parnassius</taxon>
        <taxon>Driopa</taxon>
    </lineage>
</organism>
<evidence type="ECO:0000313" key="9">
    <source>
        <dbReference type="Proteomes" id="UP001314205"/>
    </source>
</evidence>
<dbReference type="SUPFAM" id="SSF56672">
    <property type="entry name" value="DNA/RNA polymerases"/>
    <property type="match status" value="1"/>
</dbReference>
<dbReference type="CDD" id="cd09274">
    <property type="entry name" value="RNase_HI_RT_Ty3"/>
    <property type="match status" value="1"/>
</dbReference>
<evidence type="ECO:0000256" key="4">
    <source>
        <dbReference type="ARBA" id="ARBA00022759"/>
    </source>
</evidence>
<dbReference type="EMBL" id="CAVLGL010000086">
    <property type="protein sequence ID" value="CAK1590784.1"/>
    <property type="molecule type" value="Genomic_DNA"/>
</dbReference>
<evidence type="ECO:0000256" key="2">
    <source>
        <dbReference type="ARBA" id="ARBA00022695"/>
    </source>
</evidence>
<keyword evidence="5" id="KW-0378">Hydrolase</keyword>
<evidence type="ECO:0000256" key="3">
    <source>
        <dbReference type="ARBA" id="ARBA00022722"/>
    </source>
</evidence>
<evidence type="ECO:0000256" key="6">
    <source>
        <dbReference type="ARBA" id="ARBA00022918"/>
    </source>
</evidence>
<dbReference type="FunFam" id="3.10.20.370:FF:000001">
    <property type="entry name" value="Retrovirus-related Pol polyprotein from transposon 17.6-like protein"/>
    <property type="match status" value="1"/>
</dbReference>
<evidence type="ECO:0000313" key="8">
    <source>
        <dbReference type="EMBL" id="CAK1590784.1"/>
    </source>
</evidence>
<evidence type="ECO:0000259" key="7">
    <source>
        <dbReference type="Pfam" id="PF17917"/>
    </source>
</evidence>
<sequence>MQRTFGKHILQFPDFSKPFVLTTDALHYALGVLLSQGAIGTDKPIAYASSTLNDAETRYSTIEKELLAIVWSVKIFRPYLYGGKFTIFTDHRPLAWLNSIKEPNSKLTRWKLRLAEFDYDIVYKNGKQNFVADALCHVKVNALGEDQKLMKVNVDKDEQR</sequence>
<dbReference type="AlphaFoldDB" id="A0AAV1L9R6"/>
<dbReference type="PANTHER" id="PTHR37984:SF5">
    <property type="entry name" value="PROTEIN NYNRIN-LIKE"/>
    <property type="match status" value="1"/>
</dbReference>
<dbReference type="Proteomes" id="UP001314205">
    <property type="component" value="Unassembled WGS sequence"/>
</dbReference>
<keyword evidence="2" id="KW-0548">Nucleotidyltransferase</keyword>
<evidence type="ECO:0000256" key="1">
    <source>
        <dbReference type="ARBA" id="ARBA00022679"/>
    </source>
</evidence>
<evidence type="ECO:0000256" key="5">
    <source>
        <dbReference type="ARBA" id="ARBA00022801"/>
    </source>
</evidence>
<dbReference type="PANTHER" id="PTHR37984">
    <property type="entry name" value="PROTEIN CBG26694"/>
    <property type="match status" value="1"/>
</dbReference>
<keyword evidence="9" id="KW-1185">Reference proteome</keyword>
<feature type="domain" description="Reverse transcriptase RNase H-like" evidence="7">
    <location>
        <begin position="14"/>
        <end position="117"/>
    </location>
</feature>
<proteinExistence type="predicted"/>
<gene>
    <name evidence="8" type="ORF">PARMNEM_LOCUS11100</name>
</gene>
<dbReference type="InterPro" id="IPR050951">
    <property type="entry name" value="Retrovirus_Pol_polyprotein"/>
</dbReference>
<dbReference type="InterPro" id="IPR043502">
    <property type="entry name" value="DNA/RNA_pol_sf"/>
</dbReference>
<dbReference type="Pfam" id="PF17917">
    <property type="entry name" value="RT_RNaseH"/>
    <property type="match status" value="1"/>
</dbReference>
<dbReference type="GO" id="GO:0004519">
    <property type="term" value="F:endonuclease activity"/>
    <property type="evidence" value="ECO:0007669"/>
    <property type="project" value="UniProtKB-KW"/>
</dbReference>
<keyword evidence="6" id="KW-0695">RNA-directed DNA polymerase</keyword>